<proteinExistence type="predicted"/>
<dbReference type="InterPro" id="IPR007138">
    <property type="entry name" value="ABM_dom"/>
</dbReference>
<keyword evidence="3" id="KW-1185">Reference proteome</keyword>
<reference evidence="2 3" key="1">
    <citation type="journal article" date="2014" name="Front. Genet.">
        <title>Genome and metabolic network of "Candidatus Phaeomarinobacter ectocarpi" Ec32, a new candidate genus of Alphaproteobacteria frequently associated with brown algae.</title>
        <authorList>
            <person name="Dittami S.M."/>
            <person name="Barbeyron T."/>
            <person name="Boyen C."/>
            <person name="Cambefort J."/>
            <person name="Collet G."/>
            <person name="Delage L."/>
            <person name="Gobet A."/>
            <person name="Groisillier A."/>
            <person name="Leblanc C."/>
            <person name="Michel G."/>
            <person name="Scornet D."/>
            <person name="Siegel A."/>
            <person name="Tapia J.E."/>
            <person name="Tonon T."/>
        </authorList>
    </citation>
    <scope>NUCLEOTIDE SEQUENCE [LARGE SCALE GENOMIC DNA]</scope>
    <source>
        <strain evidence="2 3">Ec32</strain>
    </source>
</reference>
<dbReference type="OrthoDB" id="287932at2"/>
<dbReference type="Gene3D" id="3.30.70.100">
    <property type="match status" value="1"/>
</dbReference>
<dbReference type="STRING" id="1458461.BN1012_Phect2526"/>
<dbReference type="HOGENOM" id="CLU_131496_9_0_5"/>
<accession>X5MGS1</accession>
<gene>
    <name evidence="2" type="ORF">BN1012_Phect2526</name>
</gene>
<sequence>MALDGTLGGVVRIPVLAGKEKEFEDIFLAMRASVHAHEPGCRMYDLYRNRADDAAGNTQFVVMEQWADQAALDSHREQPHMKEGLPKLAGLVAGAPDSQFFDIVR</sequence>
<dbReference type="SUPFAM" id="SSF54909">
    <property type="entry name" value="Dimeric alpha+beta barrel"/>
    <property type="match status" value="1"/>
</dbReference>
<dbReference type="Pfam" id="PF03992">
    <property type="entry name" value="ABM"/>
    <property type="match status" value="1"/>
</dbReference>
<dbReference type="PANTHER" id="PTHR33336:SF15">
    <property type="entry name" value="ABM DOMAIN-CONTAINING PROTEIN"/>
    <property type="match status" value="1"/>
</dbReference>
<dbReference type="RefSeq" id="WP_043948713.1">
    <property type="nucleotide sequence ID" value="NZ_HG966617.1"/>
</dbReference>
<dbReference type="GO" id="GO:0003824">
    <property type="term" value="F:catalytic activity"/>
    <property type="evidence" value="ECO:0007669"/>
    <property type="project" value="TreeGrafter"/>
</dbReference>
<evidence type="ECO:0000313" key="3">
    <source>
        <dbReference type="Proteomes" id="UP000032160"/>
    </source>
</evidence>
<evidence type="ECO:0000259" key="1">
    <source>
        <dbReference type="PROSITE" id="PS51725"/>
    </source>
</evidence>
<protein>
    <recommendedName>
        <fullName evidence="1">ABM domain-containing protein</fullName>
    </recommendedName>
</protein>
<dbReference type="PROSITE" id="PS51725">
    <property type="entry name" value="ABM"/>
    <property type="match status" value="1"/>
</dbReference>
<name>X5MGS1_9HYPH</name>
<evidence type="ECO:0000313" key="2">
    <source>
        <dbReference type="EMBL" id="CDO60739.1"/>
    </source>
</evidence>
<dbReference type="AlphaFoldDB" id="X5MGS1"/>
<feature type="domain" description="ABM" evidence="1">
    <location>
        <begin position="7"/>
        <end position="100"/>
    </location>
</feature>
<dbReference type="KEGG" id="pect:BN1012_Phect2526"/>
<dbReference type="InterPro" id="IPR011008">
    <property type="entry name" value="Dimeric_a/b-barrel"/>
</dbReference>
<dbReference type="PANTHER" id="PTHR33336">
    <property type="entry name" value="QUINOL MONOOXYGENASE YGIN-RELATED"/>
    <property type="match status" value="1"/>
</dbReference>
<organism evidence="2 3">
    <name type="scientific">Candidatus Phaeomarinibacter ectocarpi</name>
    <dbReference type="NCBI Taxonomy" id="1458461"/>
    <lineage>
        <taxon>Bacteria</taxon>
        <taxon>Pseudomonadati</taxon>
        <taxon>Pseudomonadota</taxon>
        <taxon>Alphaproteobacteria</taxon>
        <taxon>Hyphomicrobiales</taxon>
        <taxon>Parvibaculaceae</taxon>
        <taxon>Candidatus Phaeomarinibacter</taxon>
    </lineage>
</organism>
<dbReference type="Proteomes" id="UP000032160">
    <property type="component" value="Chromosome I"/>
</dbReference>
<dbReference type="InterPro" id="IPR050744">
    <property type="entry name" value="AI-2_Isomerase_LsrG"/>
</dbReference>
<dbReference type="EMBL" id="HG966617">
    <property type="protein sequence ID" value="CDO60739.1"/>
    <property type="molecule type" value="Genomic_DNA"/>
</dbReference>